<dbReference type="SMART" id="SM00332">
    <property type="entry name" value="PP2Cc"/>
    <property type="match status" value="1"/>
</dbReference>
<dbReference type="InterPro" id="IPR036457">
    <property type="entry name" value="PPM-type-like_dom_sf"/>
</dbReference>
<dbReference type="InterPro" id="IPR039123">
    <property type="entry name" value="PPTC7"/>
</dbReference>
<comment type="cofactor">
    <cofactor evidence="1">
        <name>Mg(2+)</name>
        <dbReference type="ChEBI" id="CHEBI:18420"/>
    </cofactor>
</comment>
<feature type="domain" description="PPM-type phosphatase" evidence="2">
    <location>
        <begin position="34"/>
        <end position="283"/>
    </location>
</feature>
<sequence>MNWLSKIPRVAEIIWVHLESDPTPLKEGTTLKMVCGSFYLPKESENRSLLGEDAQFICAKENTIGVADGVGGWAKYGVDAGEYARKLMDNSVMAVHNQHRKSGDVDVDPIQILHEAYGNTKNIAGTSTACIVTLSNEGRALHAVNVGDSGFMLFRDKKCVYISPIRQSYFNCPLQLGTGSGYTPQSATEIKVRVLRPGDVIVLGTDGLLDNVSPGEIEKVLEENTIEGFVEPEMLAWIIAERLALRNSEDAGRLTPFSIAAHKAGVEHIGGKRDDITVIVGQILAA</sequence>
<dbReference type="Gene3D" id="3.60.40.10">
    <property type="entry name" value="PPM-type phosphatase domain"/>
    <property type="match status" value="1"/>
</dbReference>
<gene>
    <name evidence="3" type="ORF">RchiOBHm_Chr5g0018291</name>
</gene>
<keyword evidence="1" id="KW-0464">Manganese</keyword>
<keyword evidence="1" id="KW-0479">Metal-binding</keyword>
<evidence type="ECO:0000313" key="3">
    <source>
        <dbReference type="EMBL" id="PRQ29851.1"/>
    </source>
</evidence>
<dbReference type="EC" id="3.1.3.16" evidence="1"/>
<accession>A0A2P6Q6N9</accession>
<dbReference type="SUPFAM" id="SSF81606">
    <property type="entry name" value="PP2C-like"/>
    <property type="match status" value="1"/>
</dbReference>
<dbReference type="PROSITE" id="PS51746">
    <property type="entry name" value="PPM_2"/>
    <property type="match status" value="1"/>
</dbReference>
<comment type="similarity">
    <text evidence="1">Belongs to the PP2C family.</text>
</comment>
<dbReference type="GO" id="GO:0046872">
    <property type="term" value="F:metal ion binding"/>
    <property type="evidence" value="ECO:0007669"/>
    <property type="project" value="UniProtKB-UniRule"/>
</dbReference>
<dbReference type="EMBL" id="PDCK01000043">
    <property type="protein sequence ID" value="PRQ29851.1"/>
    <property type="molecule type" value="Genomic_DNA"/>
</dbReference>
<dbReference type="Pfam" id="PF07228">
    <property type="entry name" value="SpoIIE"/>
    <property type="match status" value="1"/>
</dbReference>
<comment type="cofactor">
    <cofactor evidence="1">
        <name>Mn(2+)</name>
        <dbReference type="ChEBI" id="CHEBI:29035"/>
    </cofactor>
</comment>
<evidence type="ECO:0000256" key="1">
    <source>
        <dbReference type="RuleBase" id="RU366020"/>
    </source>
</evidence>
<keyword evidence="1" id="KW-0460">Magnesium</keyword>
<dbReference type="PANTHER" id="PTHR12320">
    <property type="entry name" value="PROTEIN PHOSPHATASE 2C"/>
    <property type="match status" value="1"/>
</dbReference>
<comment type="catalytic activity">
    <reaction evidence="1">
        <text>O-phospho-L-threonyl-[protein] + H2O = L-threonyl-[protein] + phosphate</text>
        <dbReference type="Rhea" id="RHEA:47004"/>
        <dbReference type="Rhea" id="RHEA-COMP:11060"/>
        <dbReference type="Rhea" id="RHEA-COMP:11605"/>
        <dbReference type="ChEBI" id="CHEBI:15377"/>
        <dbReference type="ChEBI" id="CHEBI:30013"/>
        <dbReference type="ChEBI" id="CHEBI:43474"/>
        <dbReference type="ChEBI" id="CHEBI:61977"/>
        <dbReference type="EC" id="3.1.3.16"/>
    </reaction>
</comment>
<comment type="catalytic activity">
    <reaction evidence="1">
        <text>O-phospho-L-seryl-[protein] + H2O = L-seryl-[protein] + phosphate</text>
        <dbReference type="Rhea" id="RHEA:20629"/>
        <dbReference type="Rhea" id="RHEA-COMP:9863"/>
        <dbReference type="Rhea" id="RHEA-COMP:11604"/>
        <dbReference type="ChEBI" id="CHEBI:15377"/>
        <dbReference type="ChEBI" id="CHEBI:29999"/>
        <dbReference type="ChEBI" id="CHEBI:43474"/>
        <dbReference type="ChEBI" id="CHEBI:83421"/>
        <dbReference type="EC" id="3.1.3.16"/>
    </reaction>
</comment>
<name>A0A2P6Q6N9_ROSCH</name>
<dbReference type="Proteomes" id="UP000238479">
    <property type="component" value="Chromosome 5"/>
</dbReference>
<keyword evidence="4" id="KW-1185">Reference proteome</keyword>
<protein>
    <recommendedName>
        <fullName evidence="1">Protein phosphatase</fullName>
        <ecNumber evidence="1">3.1.3.16</ecNumber>
    </recommendedName>
</protein>
<dbReference type="STRING" id="74649.A0A2P6Q6N9"/>
<comment type="caution">
    <text evidence="3">The sequence shown here is derived from an EMBL/GenBank/DDBJ whole genome shotgun (WGS) entry which is preliminary data.</text>
</comment>
<evidence type="ECO:0000313" key="4">
    <source>
        <dbReference type="Proteomes" id="UP000238479"/>
    </source>
</evidence>
<proteinExistence type="inferred from homology"/>
<dbReference type="Gramene" id="PRQ29851">
    <property type="protein sequence ID" value="PRQ29851"/>
    <property type="gene ID" value="RchiOBHm_Chr5g0018291"/>
</dbReference>
<dbReference type="AlphaFoldDB" id="A0A2P6Q6N9"/>
<reference evidence="3 4" key="1">
    <citation type="journal article" date="2018" name="Nat. Genet.">
        <title>The Rosa genome provides new insights in the design of modern roses.</title>
        <authorList>
            <person name="Bendahmane M."/>
        </authorList>
    </citation>
    <scope>NUCLEOTIDE SEQUENCE [LARGE SCALE GENOMIC DNA]</scope>
    <source>
        <strain evidence="4">cv. Old Blush</strain>
    </source>
</reference>
<dbReference type="InterPro" id="IPR001932">
    <property type="entry name" value="PPM-type_phosphatase-like_dom"/>
</dbReference>
<dbReference type="OMA" id="FYIAKDR"/>
<evidence type="ECO:0000259" key="2">
    <source>
        <dbReference type="PROSITE" id="PS51746"/>
    </source>
</evidence>
<dbReference type="PANTHER" id="PTHR12320:SF14">
    <property type="entry name" value="PROTEIN PHOSPHATASE"/>
    <property type="match status" value="1"/>
</dbReference>
<keyword evidence="1 3" id="KW-0378">Hydrolase</keyword>
<keyword evidence="1" id="KW-0904">Protein phosphatase</keyword>
<dbReference type="GO" id="GO:0004722">
    <property type="term" value="F:protein serine/threonine phosphatase activity"/>
    <property type="evidence" value="ECO:0007669"/>
    <property type="project" value="UniProtKB-EC"/>
</dbReference>
<organism evidence="3 4">
    <name type="scientific">Rosa chinensis</name>
    <name type="common">China rose</name>
    <dbReference type="NCBI Taxonomy" id="74649"/>
    <lineage>
        <taxon>Eukaryota</taxon>
        <taxon>Viridiplantae</taxon>
        <taxon>Streptophyta</taxon>
        <taxon>Embryophyta</taxon>
        <taxon>Tracheophyta</taxon>
        <taxon>Spermatophyta</taxon>
        <taxon>Magnoliopsida</taxon>
        <taxon>eudicotyledons</taxon>
        <taxon>Gunneridae</taxon>
        <taxon>Pentapetalae</taxon>
        <taxon>rosids</taxon>
        <taxon>fabids</taxon>
        <taxon>Rosales</taxon>
        <taxon>Rosaceae</taxon>
        <taxon>Rosoideae</taxon>
        <taxon>Rosoideae incertae sedis</taxon>
        <taxon>Rosa</taxon>
    </lineage>
</organism>
<dbReference type="SMART" id="SM00331">
    <property type="entry name" value="PP2C_SIG"/>
    <property type="match status" value="1"/>
</dbReference>